<evidence type="ECO:0000256" key="3">
    <source>
        <dbReference type="ARBA" id="ARBA00022679"/>
    </source>
</evidence>
<evidence type="ECO:0000256" key="4">
    <source>
        <dbReference type="ARBA" id="ARBA00047942"/>
    </source>
</evidence>
<dbReference type="InterPro" id="IPR046817">
    <property type="entry name" value="MmeI_N"/>
</dbReference>
<dbReference type="InterPro" id="IPR046819">
    <property type="entry name" value="MmeI_hel"/>
</dbReference>
<feature type="domain" description="MmeI-like DNA-methyltransferase" evidence="8">
    <location>
        <begin position="404"/>
        <end position="676"/>
    </location>
</feature>
<organism evidence="9 10">
    <name type="scientific">Brevundimonas olei</name>
    <dbReference type="NCBI Taxonomy" id="657642"/>
    <lineage>
        <taxon>Bacteria</taxon>
        <taxon>Pseudomonadati</taxon>
        <taxon>Pseudomonadota</taxon>
        <taxon>Alphaproteobacteria</taxon>
        <taxon>Caulobacterales</taxon>
        <taxon>Caulobacteraceae</taxon>
        <taxon>Brevundimonas</taxon>
    </lineage>
</organism>
<evidence type="ECO:0000313" key="9">
    <source>
        <dbReference type="EMBL" id="WWT56384.1"/>
    </source>
</evidence>
<dbReference type="Gene3D" id="3.40.50.150">
    <property type="entry name" value="Vaccinia Virus protein VP39"/>
    <property type="match status" value="1"/>
</dbReference>
<dbReference type="Pfam" id="PF20465">
    <property type="entry name" value="MmeI_hel"/>
    <property type="match status" value="1"/>
</dbReference>
<evidence type="ECO:0000256" key="1">
    <source>
        <dbReference type="ARBA" id="ARBA00011900"/>
    </source>
</evidence>
<accession>A0ABZ2IFN0</accession>
<evidence type="ECO:0000259" key="5">
    <source>
        <dbReference type="Pfam" id="PF20464"/>
    </source>
</evidence>
<dbReference type="PANTHER" id="PTHR33841:SF1">
    <property type="entry name" value="DNA METHYLTRANSFERASE A"/>
    <property type="match status" value="1"/>
</dbReference>
<evidence type="ECO:0000256" key="2">
    <source>
        <dbReference type="ARBA" id="ARBA00022603"/>
    </source>
</evidence>
<evidence type="ECO:0000313" key="10">
    <source>
        <dbReference type="Proteomes" id="UP001363460"/>
    </source>
</evidence>
<evidence type="ECO:0000259" key="6">
    <source>
        <dbReference type="Pfam" id="PF20465"/>
    </source>
</evidence>
<dbReference type="InterPro" id="IPR046820">
    <property type="entry name" value="MmeI_TRD"/>
</dbReference>
<dbReference type="Proteomes" id="UP001363460">
    <property type="component" value="Chromosome"/>
</dbReference>
<protein>
    <recommendedName>
        <fullName evidence="1">site-specific DNA-methyltransferase (adenine-specific)</fullName>
        <ecNumber evidence="1">2.1.1.72</ecNumber>
    </recommendedName>
</protein>
<dbReference type="PRINTS" id="PR00507">
    <property type="entry name" value="N12N6MTFRASE"/>
</dbReference>
<keyword evidence="3" id="KW-0808">Transferase</keyword>
<evidence type="ECO:0000259" key="7">
    <source>
        <dbReference type="Pfam" id="PF20466"/>
    </source>
</evidence>
<dbReference type="InterPro" id="IPR046816">
    <property type="entry name" value="MmeI_Mtase"/>
</dbReference>
<keyword evidence="10" id="KW-1185">Reference proteome</keyword>
<dbReference type="EC" id="2.1.1.72" evidence="1"/>
<feature type="domain" description="MmeI-like N-terminal" evidence="5">
    <location>
        <begin position="2"/>
        <end position="223"/>
    </location>
</feature>
<keyword evidence="2 9" id="KW-0489">Methyltransferase</keyword>
<dbReference type="InterPro" id="IPR050953">
    <property type="entry name" value="N4_N6_ade-DNA_methylase"/>
</dbReference>
<comment type="catalytic activity">
    <reaction evidence="4">
        <text>a 2'-deoxyadenosine in DNA + S-adenosyl-L-methionine = an N(6)-methyl-2'-deoxyadenosine in DNA + S-adenosyl-L-homocysteine + H(+)</text>
        <dbReference type="Rhea" id="RHEA:15197"/>
        <dbReference type="Rhea" id="RHEA-COMP:12418"/>
        <dbReference type="Rhea" id="RHEA-COMP:12419"/>
        <dbReference type="ChEBI" id="CHEBI:15378"/>
        <dbReference type="ChEBI" id="CHEBI:57856"/>
        <dbReference type="ChEBI" id="CHEBI:59789"/>
        <dbReference type="ChEBI" id="CHEBI:90615"/>
        <dbReference type="ChEBI" id="CHEBI:90616"/>
        <dbReference type="EC" id="2.1.1.72"/>
    </reaction>
</comment>
<reference evidence="9 10" key="1">
    <citation type="submission" date="2024-02" db="EMBL/GenBank/DDBJ databases">
        <title>Distribution and functional of Brevundimonas-related endobacteria within Verticillium dahliae.</title>
        <authorList>
            <person name="Zeng H."/>
        </authorList>
    </citation>
    <scope>NUCLEOTIDE SEQUENCE [LARGE SCALE GENOMIC DNA]</scope>
    <source>
        <strain evidence="9 10">TRM 44200</strain>
    </source>
</reference>
<dbReference type="PANTHER" id="PTHR33841">
    <property type="entry name" value="DNA METHYLTRANSFERASE YEEA-RELATED"/>
    <property type="match status" value="1"/>
</dbReference>
<sequence length="1130" mass="127082">MDVEEFITRWSGATLTERSNYQTFIIQLCAVLGVAAPDQESAGDRDYCFERAVKFPFREGKGCSGSIDCFKRASFVMEVKQSKKRAPGGEYDLRQLMAFLDRRKRRRSAREEEAIKRLMVGARQQAENYAQALPERPPFLVLVDVGEAIYLWSEWQRGGKGYAPFPDLERCRIALTDLREPEVRERLRKVWNDPGSLDPAKPIAEATSKIAAALGKLIRLIRQRVLEDQQPLLQPISERRISMFVLQCVFAMFADSVGLIRNRGFLKLLQSYRGKADRFHISATDVFRHMRRGGHCAALRQDLPRFDGGLFREEAALALTEDELEVLIIAARHDWKSVEPATFGTLLEQALDPDDRRELGAHYTPRVYVQRLVEATIMEPLRADFEAMRASAVYDFAHGRVEKGRKAVRAFHRTLCSTKVLDPACGTGNFLYVAMAMMKDLESNVLDLMKDFGDVAASRSRCCVGPNQFWGIEKSAHAASIAEMVMWIGYLQWRLRNGDAPADLLCLRPPRAERILRADALLVWAGSDFQRDEQGRPVRLLRKGEHEERNVVRYFDPRPAQWPLAQFIIGNPPFMGGKDLRRELGDGYVDALWKVRQGRFRSADLVMLWWDRAAELLTTKNSPLRRFGFITTNSITQTFSRRVLEHHLNGEPAMRLTFAIPDHPWIKGADRAEVRIAMTVAERGAPEGQGRLLTVLSEGIGVDGEPDIKFEEAQGDIGADLSIGGGLGDACPLQANGLLCSQGVKLHGAGFIVSADQAKALAAASTEPAPIRDYRNGRDLAARPRGVKVIDLFGWSEEEARERWPAIVRHLSETVKPERTRNARGTYRDNWWIFGEPRGAFREALEGLPCYIATVEKSKHRWFCFLEGDVLPDNTVVTIASDDASVLGVLSSRVHGLWALARGGRLEDRPVYNKKVCFDAFPFPDLDGSVGVEIGELAEEIEALRRQMLSDDQSLTMTALYNERERAAKQGRSISSKMHVLNHLHQRLDATVLRAYGWPAEVEDAAVLQALLTLNLERARQEAGGTVRFLRPAYQRTRVKLTRAPVQIEAPLARVVDLRPLPEALDELAGALLEQLRREGAPLQSLDLARRFGGRIGALETDRVEEMLAVLAVAGSVQRTDDGWFSPRRH</sequence>
<dbReference type="GO" id="GO:0008168">
    <property type="term" value="F:methyltransferase activity"/>
    <property type="evidence" value="ECO:0007669"/>
    <property type="project" value="UniProtKB-KW"/>
</dbReference>
<dbReference type="Pfam" id="PF20464">
    <property type="entry name" value="MmeI_N"/>
    <property type="match status" value="1"/>
</dbReference>
<dbReference type="InterPro" id="IPR029063">
    <property type="entry name" value="SAM-dependent_MTases_sf"/>
</dbReference>
<evidence type="ECO:0000259" key="8">
    <source>
        <dbReference type="Pfam" id="PF20473"/>
    </source>
</evidence>
<dbReference type="SUPFAM" id="SSF53335">
    <property type="entry name" value="S-adenosyl-L-methionine-dependent methyltransferases"/>
    <property type="match status" value="1"/>
</dbReference>
<gene>
    <name evidence="9" type="ORF">V8J38_08085</name>
</gene>
<dbReference type="GO" id="GO:0032259">
    <property type="term" value="P:methylation"/>
    <property type="evidence" value="ECO:0007669"/>
    <property type="project" value="UniProtKB-KW"/>
</dbReference>
<dbReference type="EMBL" id="CP146369">
    <property type="protein sequence ID" value="WWT56384.1"/>
    <property type="molecule type" value="Genomic_DNA"/>
</dbReference>
<proteinExistence type="predicted"/>
<feature type="domain" description="MmeI-like helicase spacer" evidence="6">
    <location>
        <begin position="241"/>
        <end position="311"/>
    </location>
</feature>
<dbReference type="Pfam" id="PF20466">
    <property type="entry name" value="MmeI_TRD"/>
    <property type="match status" value="1"/>
</dbReference>
<name>A0ABZ2IFN0_9CAUL</name>
<feature type="domain" description="MmeI-like target recognition" evidence="7">
    <location>
        <begin position="863"/>
        <end position="926"/>
    </location>
</feature>
<dbReference type="RefSeq" id="WP_338578577.1">
    <property type="nucleotide sequence ID" value="NZ_CP146369.1"/>
</dbReference>
<dbReference type="Pfam" id="PF20473">
    <property type="entry name" value="MmeI_Mtase"/>
    <property type="match status" value="1"/>
</dbReference>